<gene>
    <name evidence="2" type="ORF">DARMORV10_C07P52870.1</name>
</gene>
<organism evidence="2">
    <name type="scientific">Brassica napus</name>
    <name type="common">Rape</name>
    <dbReference type="NCBI Taxonomy" id="3708"/>
    <lineage>
        <taxon>Eukaryota</taxon>
        <taxon>Viridiplantae</taxon>
        <taxon>Streptophyta</taxon>
        <taxon>Embryophyta</taxon>
        <taxon>Tracheophyta</taxon>
        <taxon>Spermatophyta</taxon>
        <taxon>Magnoliopsida</taxon>
        <taxon>eudicotyledons</taxon>
        <taxon>Gunneridae</taxon>
        <taxon>Pentapetalae</taxon>
        <taxon>rosids</taxon>
        <taxon>malvids</taxon>
        <taxon>Brassicales</taxon>
        <taxon>Brassicaceae</taxon>
        <taxon>Brassiceae</taxon>
        <taxon>Brassica</taxon>
    </lineage>
</organism>
<dbReference type="EMBL" id="HG994371">
    <property type="protein sequence ID" value="CAF2027333.1"/>
    <property type="molecule type" value="Genomic_DNA"/>
</dbReference>
<accession>A0A816MUY3</accession>
<evidence type="ECO:0000313" key="2">
    <source>
        <dbReference type="EMBL" id="CAF2027333.1"/>
    </source>
</evidence>
<keyword evidence="1" id="KW-0472">Membrane</keyword>
<name>A0A816MUY3_BRANA</name>
<keyword evidence="1" id="KW-1133">Transmembrane helix</keyword>
<feature type="transmembrane region" description="Helical" evidence="1">
    <location>
        <begin position="112"/>
        <end position="131"/>
    </location>
</feature>
<proteinExistence type="predicted"/>
<feature type="transmembrane region" description="Helical" evidence="1">
    <location>
        <begin position="24"/>
        <end position="42"/>
    </location>
</feature>
<keyword evidence="1" id="KW-0812">Transmembrane</keyword>
<dbReference type="AlphaFoldDB" id="A0A816MUY3"/>
<reference evidence="2" key="1">
    <citation type="submission" date="2021-01" db="EMBL/GenBank/DDBJ databases">
        <authorList>
            <consortium name="Genoscope - CEA"/>
            <person name="William W."/>
        </authorList>
    </citation>
    <scope>NUCLEOTIDE SEQUENCE</scope>
</reference>
<sequence length="189" mass="21803">MQSKIGGGGLPPAFSLFPSLNKTFTFHQILVLITTFLAYAVPTPRKPPSIVKSVPRTFRQRTIKLSDRQQMGSVQRNRRNAETRRARSSVPIFLRSQYVFRGAFRRYDRSEAVFVFGMMGSGILNVHLLGFYMTIQIVLWVVSIYRVALCCLCGCELVWEGEAWVDYGCLELSYICWEDCWFHCCFFRA</sequence>
<dbReference type="Proteomes" id="UP001295469">
    <property type="component" value="Chromosome C07"/>
</dbReference>
<evidence type="ECO:0000256" key="1">
    <source>
        <dbReference type="SAM" id="Phobius"/>
    </source>
</evidence>
<protein>
    <submittedName>
        <fullName evidence="2">(rape) hypothetical protein</fullName>
    </submittedName>
</protein>